<accession>A0A2A4HFL1</accession>
<dbReference type="AlphaFoldDB" id="A0A2A4HFL1"/>
<dbReference type="OrthoDB" id="191189at2"/>
<dbReference type="PANTHER" id="PTHR36166:SF1">
    <property type="entry name" value="SRPBCC DOMAIN-CONTAINING PROTEIN"/>
    <property type="match status" value="1"/>
</dbReference>
<protein>
    <submittedName>
        <fullName evidence="1">Polyketide cyclase</fullName>
    </submittedName>
</protein>
<evidence type="ECO:0000313" key="1">
    <source>
        <dbReference type="EMBL" id="PCF93898.1"/>
    </source>
</evidence>
<dbReference type="PANTHER" id="PTHR36166">
    <property type="entry name" value="CHROMOSOME 9, WHOLE GENOME SHOTGUN SEQUENCE"/>
    <property type="match status" value="1"/>
</dbReference>
<dbReference type="Gene3D" id="3.30.530.20">
    <property type="match status" value="1"/>
</dbReference>
<proteinExistence type="predicted"/>
<gene>
    <name evidence="1" type="ORF">CPA45_19980</name>
</gene>
<dbReference type="Pfam" id="PF10604">
    <property type="entry name" value="Polyketide_cyc2"/>
    <property type="match status" value="1"/>
</dbReference>
<keyword evidence="2" id="KW-1185">Reference proteome</keyword>
<evidence type="ECO:0000313" key="2">
    <source>
        <dbReference type="Proteomes" id="UP000218677"/>
    </source>
</evidence>
<dbReference type="InterPro" id="IPR019587">
    <property type="entry name" value="Polyketide_cyclase/dehydratase"/>
</dbReference>
<sequence>MATYHLSTEIDIHASAEQVWSILSDFSSYPQWNPFIRSVSGVAEEGARLKIAVQPNGGKVMRFSPIVLAAEAGRELRWRGRFVFPGIFDGEHRFVIEPLGEGKVRFEQSEQFSGLLVGLLRSSLERDTKRGFEDMNRTLKARAEGVED</sequence>
<reference evidence="2" key="1">
    <citation type="submission" date="2017-09" db="EMBL/GenBank/DDBJ databases">
        <authorList>
            <person name="Cho G.-S."/>
            <person name="Oguntoyinbo F.A."/>
            <person name="Cnockaert M."/>
            <person name="Kabisch J."/>
            <person name="Neve H."/>
            <person name="Bockelmann W."/>
            <person name="Wenning M."/>
            <person name="Franz C.M."/>
            <person name="Vandamme P."/>
        </authorList>
    </citation>
    <scope>NUCLEOTIDE SEQUENCE [LARGE SCALE GENOMIC DNA]</scope>
    <source>
        <strain evidence="2">MBT G8648</strain>
    </source>
</reference>
<dbReference type="Proteomes" id="UP000218677">
    <property type="component" value="Unassembled WGS sequence"/>
</dbReference>
<name>A0A2A4HFL1_9GAMM</name>
<organism evidence="1 2">
    <name type="scientific">Vreelandella nigrificans</name>
    <dbReference type="NCBI Taxonomy" id="2042704"/>
    <lineage>
        <taxon>Bacteria</taxon>
        <taxon>Pseudomonadati</taxon>
        <taxon>Pseudomonadota</taxon>
        <taxon>Gammaproteobacteria</taxon>
        <taxon>Oceanospirillales</taxon>
        <taxon>Halomonadaceae</taxon>
        <taxon>Vreelandella</taxon>
    </lineage>
</organism>
<dbReference type="EMBL" id="NWUX01000027">
    <property type="protein sequence ID" value="PCF93898.1"/>
    <property type="molecule type" value="Genomic_DNA"/>
</dbReference>
<dbReference type="CDD" id="cd07822">
    <property type="entry name" value="SRPBCC_4"/>
    <property type="match status" value="1"/>
</dbReference>
<dbReference type="InterPro" id="IPR023393">
    <property type="entry name" value="START-like_dom_sf"/>
</dbReference>
<dbReference type="RefSeq" id="WP_096654630.1">
    <property type="nucleotide sequence ID" value="NZ_NWUX01000027.1"/>
</dbReference>
<dbReference type="SUPFAM" id="SSF55961">
    <property type="entry name" value="Bet v1-like"/>
    <property type="match status" value="1"/>
</dbReference>
<comment type="caution">
    <text evidence="1">The sequence shown here is derived from an EMBL/GenBank/DDBJ whole genome shotgun (WGS) entry which is preliminary data.</text>
</comment>